<name>A0A848KYC5_9ACTN</name>
<evidence type="ECO:0008006" key="3">
    <source>
        <dbReference type="Google" id="ProtNLM"/>
    </source>
</evidence>
<accession>A0A848KYC5</accession>
<evidence type="ECO:0000313" key="1">
    <source>
        <dbReference type="EMBL" id="NMO01855.1"/>
    </source>
</evidence>
<evidence type="ECO:0000313" key="2">
    <source>
        <dbReference type="Proteomes" id="UP000550729"/>
    </source>
</evidence>
<organism evidence="1 2">
    <name type="scientific">Gordonia asplenii</name>
    <dbReference type="NCBI Taxonomy" id="2725283"/>
    <lineage>
        <taxon>Bacteria</taxon>
        <taxon>Bacillati</taxon>
        <taxon>Actinomycetota</taxon>
        <taxon>Actinomycetes</taxon>
        <taxon>Mycobacteriales</taxon>
        <taxon>Gordoniaceae</taxon>
        <taxon>Gordonia</taxon>
    </lineage>
</organism>
<dbReference type="EMBL" id="JABBNB010000010">
    <property type="protein sequence ID" value="NMO01855.1"/>
    <property type="molecule type" value="Genomic_DNA"/>
</dbReference>
<sequence>MTYTHWYRDPLNAEYLQSLRRKVADGNLLIFVGSGLSYGTARKGQRRYFDMDSSPVPDLWHNGDDDYQPMPTWPQLIDRMRSKLWVRAEESEQES</sequence>
<reference evidence="1 2" key="1">
    <citation type="submission" date="2020-04" db="EMBL/GenBank/DDBJ databases">
        <title>Gordonia sp. nov. TBRC 11910.</title>
        <authorList>
            <person name="Suriyachadkun C."/>
        </authorList>
    </citation>
    <scope>NUCLEOTIDE SEQUENCE [LARGE SCALE GENOMIC DNA]</scope>
    <source>
        <strain evidence="1 2">TBRC 11910</strain>
    </source>
</reference>
<dbReference type="Proteomes" id="UP000550729">
    <property type="component" value="Unassembled WGS sequence"/>
</dbReference>
<comment type="caution">
    <text evidence="1">The sequence shown here is derived from an EMBL/GenBank/DDBJ whole genome shotgun (WGS) entry which is preliminary data.</text>
</comment>
<gene>
    <name evidence="1" type="ORF">HH308_11595</name>
</gene>
<protein>
    <recommendedName>
        <fullName evidence="3">SIR2-like domain-containing protein</fullName>
    </recommendedName>
</protein>
<keyword evidence="2" id="KW-1185">Reference proteome</keyword>
<dbReference type="AlphaFoldDB" id="A0A848KYC5"/>
<proteinExistence type="predicted"/>